<keyword evidence="3" id="KW-0560">Oxidoreductase</keyword>
<evidence type="ECO:0000256" key="1">
    <source>
        <dbReference type="SAM" id="Phobius"/>
    </source>
</evidence>
<dbReference type="GO" id="GO:0004355">
    <property type="term" value="F:glutamate synthase (NADPH) activity"/>
    <property type="evidence" value="ECO:0007669"/>
    <property type="project" value="UniProtKB-EC"/>
</dbReference>
<dbReference type="Gene3D" id="3.40.50.150">
    <property type="entry name" value="Vaccinia Virus protein VP39"/>
    <property type="match status" value="1"/>
</dbReference>
<evidence type="ECO:0000259" key="2">
    <source>
        <dbReference type="Pfam" id="PF08241"/>
    </source>
</evidence>
<name>A0A3B1CQG6_9ZZZZ</name>
<protein>
    <submittedName>
        <fullName evidence="3">Glutamate synthase [NADPH] large chain</fullName>
        <ecNumber evidence="3">1.4.1.13</ecNumber>
    </submittedName>
</protein>
<proteinExistence type="predicted"/>
<keyword evidence="1" id="KW-1133">Transmembrane helix</keyword>
<dbReference type="EC" id="1.4.1.13" evidence="3"/>
<dbReference type="InterPro" id="IPR013216">
    <property type="entry name" value="Methyltransf_11"/>
</dbReference>
<dbReference type="SUPFAM" id="SSF53335">
    <property type="entry name" value="S-adenosyl-L-methionine-dependent methyltransferases"/>
    <property type="match status" value="1"/>
</dbReference>
<dbReference type="EMBL" id="UOGF01000018">
    <property type="protein sequence ID" value="VAX26913.1"/>
    <property type="molecule type" value="Genomic_DNA"/>
</dbReference>
<dbReference type="Pfam" id="PF08241">
    <property type="entry name" value="Methyltransf_11"/>
    <property type="match status" value="1"/>
</dbReference>
<dbReference type="GO" id="GO:0008757">
    <property type="term" value="F:S-adenosylmethionine-dependent methyltransferase activity"/>
    <property type="evidence" value="ECO:0007669"/>
    <property type="project" value="InterPro"/>
</dbReference>
<dbReference type="InterPro" id="IPR050508">
    <property type="entry name" value="Methyltransf_Superfamily"/>
</dbReference>
<reference evidence="3" key="1">
    <citation type="submission" date="2018-06" db="EMBL/GenBank/DDBJ databases">
        <authorList>
            <person name="Zhirakovskaya E."/>
        </authorList>
    </citation>
    <scope>NUCLEOTIDE SEQUENCE</scope>
</reference>
<dbReference type="AlphaFoldDB" id="A0A3B1CQG6"/>
<keyword evidence="1" id="KW-0812">Transmembrane</keyword>
<accession>A0A3B1CQG6</accession>
<dbReference type="InterPro" id="IPR029063">
    <property type="entry name" value="SAM-dependent_MTases_sf"/>
</dbReference>
<feature type="domain" description="Methyltransferase type 11" evidence="2">
    <location>
        <begin position="39"/>
        <end position="124"/>
    </location>
</feature>
<keyword evidence="1" id="KW-0472">Membrane</keyword>
<evidence type="ECO:0000313" key="3">
    <source>
        <dbReference type="EMBL" id="VAX26913.1"/>
    </source>
</evidence>
<gene>
    <name evidence="3" type="ORF">MNBD_NITROSPIRAE01-843</name>
</gene>
<dbReference type="PANTHER" id="PTHR42912:SF85">
    <property type="entry name" value="METHYLTRANSFERASE TYPE 11"/>
    <property type="match status" value="1"/>
</dbReference>
<dbReference type="CDD" id="cd02440">
    <property type="entry name" value="AdoMet_MTases"/>
    <property type="match status" value="1"/>
</dbReference>
<organism evidence="3">
    <name type="scientific">hydrothermal vent metagenome</name>
    <dbReference type="NCBI Taxonomy" id="652676"/>
    <lineage>
        <taxon>unclassified sequences</taxon>
        <taxon>metagenomes</taxon>
        <taxon>ecological metagenomes</taxon>
    </lineage>
</organism>
<feature type="transmembrane region" description="Helical" evidence="1">
    <location>
        <begin position="198"/>
        <end position="220"/>
    </location>
</feature>
<dbReference type="PANTHER" id="PTHR42912">
    <property type="entry name" value="METHYLTRANSFERASE"/>
    <property type="match status" value="1"/>
</dbReference>
<sequence>MKLNEDFTTRSKIGDLGRWYATEFVKGVSEGLSHGEFILDAGAGECVYRRFFQHCKYISVDLAVGEERWNYTNLDCIAVLDRLPFENASFDAVLCTQVLEHLEWPRETLREFNRILKPGGRLFLTAPMSHSEHQVPYDFFRYTSFGLRSLCEYANFTQIEVRASGGGFVRMAYEFPQILSIFPRTGFGSGKLQIKGVILFPLRMATFVLVRLFQMVFLWMDRFDKIRNHPFGWSVVAKK</sequence>